<dbReference type="KEGG" id="pamo:BAR1_08040"/>
<proteinExistence type="predicted"/>
<dbReference type="RefSeq" id="WP_118942540.1">
    <property type="nucleotide sequence ID" value="NZ_CP032125.1"/>
</dbReference>
<dbReference type="EMBL" id="CP032125">
    <property type="protein sequence ID" value="AXX97884.1"/>
    <property type="molecule type" value="Genomic_DNA"/>
</dbReference>
<keyword evidence="2" id="KW-1185">Reference proteome</keyword>
<accession>A0A347UGA6</accession>
<name>A0A347UGA6_9RHOB</name>
<sequence>MENTMITAIPAKSHKTLISILAFAVGMAISSPLPVYAGQDDEIDLVPLVPTISDISGFWNYETSFPAESGPCPSGYAMSGEILVVTNPSGTTPPGFEESAGQYVKVTILSGSVCRPESICHMAGYMNDNMTDSGVLGKVITVGSFAVVDDEHGEVANAWTLYFNSATDGVGLGSARYDHPDGSCEWAYDILLERSD</sequence>
<organism evidence="1 2">
    <name type="scientific">Profundibacter amoris</name>
    <dbReference type="NCBI Taxonomy" id="2171755"/>
    <lineage>
        <taxon>Bacteria</taxon>
        <taxon>Pseudomonadati</taxon>
        <taxon>Pseudomonadota</taxon>
        <taxon>Alphaproteobacteria</taxon>
        <taxon>Rhodobacterales</taxon>
        <taxon>Paracoccaceae</taxon>
        <taxon>Profundibacter</taxon>
    </lineage>
</organism>
<evidence type="ECO:0000313" key="1">
    <source>
        <dbReference type="EMBL" id="AXX97884.1"/>
    </source>
</evidence>
<dbReference type="AlphaFoldDB" id="A0A347UGA6"/>
<evidence type="ECO:0000313" key="2">
    <source>
        <dbReference type="Proteomes" id="UP000261704"/>
    </source>
</evidence>
<protein>
    <submittedName>
        <fullName evidence="1">Uncharacterized protein</fullName>
    </submittedName>
</protein>
<dbReference type="Proteomes" id="UP000261704">
    <property type="component" value="Chromosome"/>
</dbReference>
<gene>
    <name evidence="1" type="ORF">BAR1_08040</name>
</gene>
<reference evidence="1 2" key="1">
    <citation type="submission" date="2018-09" db="EMBL/GenBank/DDBJ databases">
        <title>Profundibacter amoris BAR1 gen. nov., sp. nov., a new member of the Roseobacter clade isolated at Lokis Castle Vent Field on the Arctic Mid-Oceanic Ridge.</title>
        <authorList>
            <person name="Le Moine Bauer S."/>
            <person name="Sjoeberg A.G."/>
            <person name="L'Haridon S."/>
            <person name="Stokke R."/>
            <person name="Roalkvam I."/>
            <person name="Steen I.H."/>
            <person name="Dahle H."/>
        </authorList>
    </citation>
    <scope>NUCLEOTIDE SEQUENCE [LARGE SCALE GENOMIC DNA]</scope>
    <source>
        <strain evidence="1 2">BAR1</strain>
    </source>
</reference>